<reference evidence="3" key="1">
    <citation type="submission" date="2011-03" db="EMBL/GenBank/DDBJ databases">
        <title>Complete sequence of Sphingobacterium sp. 21.</title>
        <authorList>
            <consortium name="US DOE Joint Genome Institute"/>
            <person name="Lucas S."/>
            <person name="Copeland A."/>
            <person name="Lapidus A."/>
            <person name="Cheng J.-F."/>
            <person name="Goodwin L."/>
            <person name="Pitluck S."/>
            <person name="Davenport K."/>
            <person name="Detter J.C."/>
            <person name="Han C."/>
            <person name="Tapia R."/>
            <person name="Land M."/>
            <person name="Hauser L."/>
            <person name="Kyrpides N."/>
            <person name="Ivanova N."/>
            <person name="Ovchinnikova G."/>
            <person name="Pagani I."/>
            <person name="Siebers A.K."/>
            <person name="Allgaier M."/>
            <person name="Thelen M.P."/>
            <person name="Hugenholtz P."/>
            <person name="Woyke T."/>
        </authorList>
    </citation>
    <scope>NUCLEOTIDE SEQUENCE</scope>
    <source>
        <strain evidence="3">21</strain>
    </source>
</reference>
<evidence type="ECO:0000259" key="2">
    <source>
        <dbReference type="Pfam" id="PF16400"/>
    </source>
</evidence>
<dbReference type="STRING" id="743722.Sph21_2753"/>
<organism evidence="3">
    <name type="scientific">Sphingobacterium sp. (strain 21)</name>
    <dbReference type="NCBI Taxonomy" id="743722"/>
    <lineage>
        <taxon>Bacteria</taxon>
        <taxon>Pseudomonadati</taxon>
        <taxon>Bacteroidota</taxon>
        <taxon>Sphingobacteriia</taxon>
        <taxon>Sphingobacteriales</taxon>
        <taxon>Sphingobacteriaceae</taxon>
        <taxon>Sphingobacterium</taxon>
    </lineage>
</organism>
<proteinExistence type="predicted"/>
<dbReference type="Gene3D" id="2.60.40.10">
    <property type="entry name" value="Immunoglobulins"/>
    <property type="match status" value="1"/>
</dbReference>
<name>F4C1M7_SPHS2</name>
<dbReference type="Pfam" id="PF16400">
    <property type="entry name" value="DUF5008"/>
    <property type="match status" value="1"/>
</dbReference>
<gene>
    <name evidence="3" type="ordered locus">Sph21_2753</name>
</gene>
<evidence type="ECO:0000256" key="1">
    <source>
        <dbReference type="SAM" id="SignalP"/>
    </source>
</evidence>
<dbReference type="Gene3D" id="2.80.10.50">
    <property type="match status" value="1"/>
</dbReference>
<dbReference type="EMBL" id="CP002584">
    <property type="protein sequence ID" value="ADZ79300.1"/>
    <property type="molecule type" value="Genomic_DNA"/>
</dbReference>
<feature type="domain" description="DUF5008" evidence="2">
    <location>
        <begin position="33"/>
        <end position="122"/>
    </location>
</feature>
<dbReference type="OrthoDB" id="9805017at2"/>
<dbReference type="PATRIC" id="fig|743722.3.peg.2946"/>
<dbReference type="eggNOG" id="COG3386">
    <property type="taxonomic scope" value="Bacteria"/>
</dbReference>
<keyword evidence="1" id="KW-0732">Signal</keyword>
<sequence length="543" mass="59762">MIMSSTIYKFKVWYTFFFCFFALACTKEAEQFSEPYPDGKAALGITVDRAKTPSPASGLPGIEVNIEAKGLLPHKDQLVFRFNGEQAEIKEVTDAGISVVVPDYASTGITTISVGDVVVFGPEFTVEGKIKIDPTFVATQGANGAVGDILFTNNEKMVIVGGFTNYNNKGIIRPINRIAQAFLDGTYDAGLKSGTGANGYISAITQVNDKYFIGGSFSGYAQRTSNISNLTMLNSNGSVDTMGVHTWRRPDQNDTIQYFPRFNAGFDEGGVNRIYSENGKLLVTGSFRYYVSRQYDKPNFLETRDTIIVDSTEVRQFARLNLDGTLDKTYRFDTGTNKSLTGGNGSIDTYYHQEGPLKGKMLVFGNFNQFDGEPANYILRLNADGTIDRTFNAGGAGFDFQTYYASYNNITHKYVVCGNFRTYNGQSRVAMAMLNDDGTLDEAFVPRVFENGLPRFAKQLSDGLIVVSGTFVKYDGKTRNSFMVLNPDGSLAAGYNAVGTFSGDLYNVFETESADKKRALLLIGSFWQFDSKDAANIIRVLIE</sequence>
<dbReference type="InterPro" id="IPR013783">
    <property type="entry name" value="Ig-like_fold"/>
</dbReference>
<dbReference type="KEGG" id="shg:Sph21_2753"/>
<evidence type="ECO:0000313" key="3">
    <source>
        <dbReference type="EMBL" id="ADZ79300.1"/>
    </source>
</evidence>
<protein>
    <recommendedName>
        <fullName evidence="2">DUF5008 domain-containing protein</fullName>
    </recommendedName>
</protein>
<feature type="chain" id="PRO_5003307370" description="DUF5008 domain-containing protein" evidence="1">
    <location>
        <begin position="25"/>
        <end position="543"/>
    </location>
</feature>
<feature type="signal peptide" evidence="1">
    <location>
        <begin position="1"/>
        <end position="24"/>
    </location>
</feature>
<dbReference type="InterPro" id="IPR013431">
    <property type="entry name" value="Delta_60_rpt"/>
</dbReference>
<dbReference type="AlphaFoldDB" id="F4C1M7"/>
<dbReference type="InterPro" id="IPR032175">
    <property type="entry name" value="DUF5008"/>
</dbReference>
<dbReference type="HOGENOM" id="CLU_507966_0_0_10"/>
<accession>F4C1M7</accession>
<dbReference type="Pfam" id="PF17164">
    <property type="entry name" value="DUF5122"/>
    <property type="match status" value="3"/>
</dbReference>